<organism evidence="1 2">
    <name type="scientific">Jeotgalibaca porci</name>
    <dbReference type="NCBI Taxonomy" id="1868793"/>
    <lineage>
        <taxon>Bacteria</taxon>
        <taxon>Bacillati</taxon>
        <taxon>Bacillota</taxon>
        <taxon>Bacilli</taxon>
        <taxon>Lactobacillales</taxon>
        <taxon>Carnobacteriaceae</taxon>
        <taxon>Jeotgalibaca</taxon>
    </lineage>
</organism>
<evidence type="ECO:0000313" key="2">
    <source>
        <dbReference type="Proteomes" id="UP000501830"/>
    </source>
</evidence>
<dbReference type="Proteomes" id="UP000501830">
    <property type="component" value="Chromosome"/>
</dbReference>
<keyword evidence="2" id="KW-1185">Reference proteome</keyword>
<dbReference type="EMBL" id="CP049889">
    <property type="protein sequence ID" value="QIK51189.1"/>
    <property type="molecule type" value="Genomic_DNA"/>
</dbReference>
<gene>
    <name evidence="1" type="ORF">G7058_03445</name>
</gene>
<protein>
    <submittedName>
        <fullName evidence="1">DUF2922 domain-containing protein</fullName>
    </submittedName>
</protein>
<evidence type="ECO:0000313" key="1">
    <source>
        <dbReference type="EMBL" id="QIK51189.1"/>
    </source>
</evidence>
<sequence length="73" mass="8097">MEKTLTLELKFKTSEGKNKNLTLRNPAAELTASAIKPVMETIVGLDVFDIEGVNPYSIADSARYVERIITDIL</sequence>
<reference evidence="1 2" key="1">
    <citation type="journal article" date="2017" name="Int. J. Syst. Evol. Microbiol.">
        <title>Jeotgalibaca porci sp. nov. and Jeotgalibaca arthritidis sp. nov., isolated from pigs, and emended description of the genus Jeotgalibaca.</title>
        <authorList>
            <person name="Zamora L."/>
            <person name="Perez-Sancho M."/>
            <person name="Dominguez L."/>
            <person name="Fernandez-Garayzabal J.F."/>
            <person name="Vela A.I."/>
        </authorList>
    </citation>
    <scope>NUCLEOTIDE SEQUENCE [LARGE SCALE GENOMIC DNA]</scope>
    <source>
        <strain evidence="1 2">CCUG 69148</strain>
    </source>
</reference>
<dbReference type="KEGG" id="jpo:G7058_03445"/>
<dbReference type="AlphaFoldDB" id="A0A6G7WG57"/>
<dbReference type="GeneID" id="94552319"/>
<dbReference type="RefSeq" id="WP_166062239.1">
    <property type="nucleotide sequence ID" value="NZ_CP049889.1"/>
</dbReference>
<name>A0A6G7WG57_9LACT</name>
<proteinExistence type="predicted"/>
<dbReference type="InterPro" id="IPR021321">
    <property type="entry name" value="DUF2922"/>
</dbReference>
<accession>A0A6G7WG57</accession>
<dbReference type="Pfam" id="PF11148">
    <property type="entry name" value="DUF2922"/>
    <property type="match status" value="1"/>
</dbReference>